<evidence type="ECO:0000313" key="3">
    <source>
        <dbReference type="Proteomes" id="UP000316598"/>
    </source>
</evidence>
<gene>
    <name evidence="2" type="ORF">Pla22_33860</name>
</gene>
<name>A0A5C5WKZ6_9BACT</name>
<evidence type="ECO:0000256" key="1">
    <source>
        <dbReference type="SAM" id="MobiDB-lite"/>
    </source>
</evidence>
<sequence>MMGRDANVVVRKYQMRKSDYQTRMSYGNDNHTIPIDKPLRPD</sequence>
<proteinExistence type="predicted"/>
<feature type="region of interest" description="Disordered" evidence="1">
    <location>
        <begin position="20"/>
        <end position="42"/>
    </location>
</feature>
<dbReference type="Proteomes" id="UP000316598">
    <property type="component" value="Unassembled WGS sequence"/>
</dbReference>
<dbReference type="AlphaFoldDB" id="A0A5C5WKZ6"/>
<organism evidence="2 3">
    <name type="scientific">Rubripirellula amarantea</name>
    <dbReference type="NCBI Taxonomy" id="2527999"/>
    <lineage>
        <taxon>Bacteria</taxon>
        <taxon>Pseudomonadati</taxon>
        <taxon>Planctomycetota</taxon>
        <taxon>Planctomycetia</taxon>
        <taxon>Pirellulales</taxon>
        <taxon>Pirellulaceae</taxon>
        <taxon>Rubripirellula</taxon>
    </lineage>
</organism>
<dbReference type="EMBL" id="SJPI01000002">
    <property type="protein sequence ID" value="TWT50643.1"/>
    <property type="molecule type" value="Genomic_DNA"/>
</dbReference>
<comment type="caution">
    <text evidence="2">The sequence shown here is derived from an EMBL/GenBank/DDBJ whole genome shotgun (WGS) entry which is preliminary data.</text>
</comment>
<evidence type="ECO:0000313" key="2">
    <source>
        <dbReference type="EMBL" id="TWT50643.1"/>
    </source>
</evidence>
<accession>A0A5C5WKZ6</accession>
<protein>
    <submittedName>
        <fullName evidence="2">Uncharacterized protein</fullName>
    </submittedName>
</protein>
<keyword evidence="3" id="KW-1185">Reference proteome</keyword>
<feature type="compositionally biased region" description="Polar residues" evidence="1">
    <location>
        <begin position="21"/>
        <end position="31"/>
    </location>
</feature>
<reference evidence="2 3" key="1">
    <citation type="submission" date="2019-02" db="EMBL/GenBank/DDBJ databases">
        <title>Deep-cultivation of Planctomycetes and their phenomic and genomic characterization uncovers novel biology.</title>
        <authorList>
            <person name="Wiegand S."/>
            <person name="Jogler M."/>
            <person name="Boedeker C."/>
            <person name="Pinto D."/>
            <person name="Vollmers J."/>
            <person name="Rivas-Marin E."/>
            <person name="Kohn T."/>
            <person name="Peeters S.H."/>
            <person name="Heuer A."/>
            <person name="Rast P."/>
            <person name="Oberbeckmann S."/>
            <person name="Bunk B."/>
            <person name="Jeske O."/>
            <person name="Meyerdierks A."/>
            <person name="Storesund J.E."/>
            <person name="Kallscheuer N."/>
            <person name="Luecker S."/>
            <person name="Lage O.M."/>
            <person name="Pohl T."/>
            <person name="Merkel B.J."/>
            <person name="Hornburger P."/>
            <person name="Mueller R.-W."/>
            <person name="Bruemmer F."/>
            <person name="Labrenz M."/>
            <person name="Spormann A.M."/>
            <person name="Op Den Camp H."/>
            <person name="Overmann J."/>
            <person name="Amann R."/>
            <person name="Jetten M.S.M."/>
            <person name="Mascher T."/>
            <person name="Medema M.H."/>
            <person name="Devos D.P."/>
            <person name="Kaster A.-K."/>
            <person name="Ovreas L."/>
            <person name="Rohde M."/>
            <person name="Galperin M.Y."/>
            <person name="Jogler C."/>
        </authorList>
    </citation>
    <scope>NUCLEOTIDE SEQUENCE [LARGE SCALE GENOMIC DNA]</scope>
    <source>
        <strain evidence="2 3">Pla22</strain>
    </source>
</reference>